<gene>
    <name evidence="4" type="ORF">GPUH_LOCUS17980</name>
</gene>
<evidence type="ECO:0000256" key="2">
    <source>
        <dbReference type="ARBA" id="ARBA00022737"/>
    </source>
</evidence>
<name>A0A183EAI8_9BILA</name>
<dbReference type="Gene3D" id="2.130.10.10">
    <property type="entry name" value="YVTN repeat-like/Quinoprotein amine dehydrogenase"/>
    <property type="match status" value="1"/>
</dbReference>
<feature type="region of interest" description="Disordered" evidence="3">
    <location>
        <begin position="41"/>
        <end position="75"/>
    </location>
</feature>
<reference evidence="4 5" key="2">
    <citation type="submission" date="2018-11" db="EMBL/GenBank/DDBJ databases">
        <authorList>
            <consortium name="Pathogen Informatics"/>
        </authorList>
    </citation>
    <scope>NUCLEOTIDE SEQUENCE [LARGE SCALE GENOMIC DNA]</scope>
</reference>
<dbReference type="PANTHER" id="PTHR14107:SF16">
    <property type="entry name" value="AT02583P"/>
    <property type="match status" value="1"/>
</dbReference>
<protein>
    <submittedName>
        <fullName evidence="6">WD_REPEATS_REGION domain-containing protein</fullName>
    </submittedName>
</protein>
<keyword evidence="5" id="KW-1185">Reference proteome</keyword>
<keyword evidence="2" id="KW-0677">Repeat</keyword>
<dbReference type="InterPro" id="IPR051362">
    <property type="entry name" value="WD_repeat_creC_regulators"/>
</dbReference>
<organism evidence="6">
    <name type="scientific">Gongylonema pulchrum</name>
    <dbReference type="NCBI Taxonomy" id="637853"/>
    <lineage>
        <taxon>Eukaryota</taxon>
        <taxon>Metazoa</taxon>
        <taxon>Ecdysozoa</taxon>
        <taxon>Nematoda</taxon>
        <taxon>Chromadorea</taxon>
        <taxon>Rhabditida</taxon>
        <taxon>Spirurina</taxon>
        <taxon>Spiruromorpha</taxon>
        <taxon>Spiruroidea</taxon>
        <taxon>Gongylonematidae</taxon>
        <taxon>Gongylonema</taxon>
    </lineage>
</organism>
<dbReference type="InterPro" id="IPR015943">
    <property type="entry name" value="WD40/YVTN_repeat-like_dom_sf"/>
</dbReference>
<dbReference type="AlphaFoldDB" id="A0A183EAI8"/>
<proteinExistence type="predicted"/>
<dbReference type="PANTHER" id="PTHR14107">
    <property type="entry name" value="WD REPEAT PROTEIN"/>
    <property type="match status" value="1"/>
</dbReference>
<feature type="compositionally biased region" description="Polar residues" evidence="3">
    <location>
        <begin position="46"/>
        <end position="56"/>
    </location>
</feature>
<sequence>MSRKIGSVGYDTQLCLWDITEDVLRQTPTIQKHRISTFVPVGPEQNLATPGASESSKLACGDNKERSHGKEKRHKRGFSLVAKLTGSSRDRWSRNHSSSLTSEKDKKENMVTRLLGTPVCPRMDEVALIEPLVCKKIAHEKLTGLIFCEDCLVTACQEGFILTWARPGKAAIQRRIVNSPIPVNSGTLGGGGGGGGDCGNGTEV</sequence>
<evidence type="ECO:0000256" key="3">
    <source>
        <dbReference type="SAM" id="MobiDB-lite"/>
    </source>
</evidence>
<dbReference type="EMBL" id="UYRT01085996">
    <property type="protein sequence ID" value="VDN30815.1"/>
    <property type="molecule type" value="Genomic_DNA"/>
</dbReference>
<dbReference type="OrthoDB" id="3367at2759"/>
<evidence type="ECO:0000256" key="1">
    <source>
        <dbReference type="ARBA" id="ARBA00022574"/>
    </source>
</evidence>
<evidence type="ECO:0000313" key="4">
    <source>
        <dbReference type="EMBL" id="VDN30815.1"/>
    </source>
</evidence>
<evidence type="ECO:0000313" key="6">
    <source>
        <dbReference type="WBParaSite" id="GPUH_0001800401-mRNA-1"/>
    </source>
</evidence>
<reference evidence="6" key="1">
    <citation type="submission" date="2016-06" db="UniProtKB">
        <authorList>
            <consortium name="WormBaseParasite"/>
        </authorList>
    </citation>
    <scope>IDENTIFICATION</scope>
</reference>
<dbReference type="WBParaSite" id="GPUH_0001800401-mRNA-1">
    <property type="protein sequence ID" value="GPUH_0001800401-mRNA-1"/>
    <property type="gene ID" value="GPUH_0001800401"/>
</dbReference>
<evidence type="ECO:0000313" key="5">
    <source>
        <dbReference type="Proteomes" id="UP000271098"/>
    </source>
</evidence>
<keyword evidence="1" id="KW-0853">WD repeat</keyword>
<dbReference type="Proteomes" id="UP000271098">
    <property type="component" value="Unassembled WGS sequence"/>
</dbReference>
<accession>A0A183EAI8</accession>